<dbReference type="EMBL" id="VSSQ01001119">
    <property type="protein sequence ID" value="MPM05302.1"/>
    <property type="molecule type" value="Genomic_DNA"/>
</dbReference>
<gene>
    <name evidence="2" type="ORF">SDC9_51590</name>
</gene>
<dbReference type="AlphaFoldDB" id="A0A644WNG8"/>
<evidence type="ECO:0000256" key="1">
    <source>
        <dbReference type="SAM" id="MobiDB-lite"/>
    </source>
</evidence>
<reference evidence="2" key="1">
    <citation type="submission" date="2019-08" db="EMBL/GenBank/DDBJ databases">
        <authorList>
            <person name="Kucharzyk K."/>
            <person name="Murdoch R.W."/>
            <person name="Higgins S."/>
            <person name="Loffler F."/>
        </authorList>
    </citation>
    <scope>NUCLEOTIDE SEQUENCE</scope>
</reference>
<organism evidence="2">
    <name type="scientific">bioreactor metagenome</name>
    <dbReference type="NCBI Taxonomy" id="1076179"/>
    <lineage>
        <taxon>unclassified sequences</taxon>
        <taxon>metagenomes</taxon>
        <taxon>ecological metagenomes</taxon>
    </lineage>
</organism>
<comment type="caution">
    <text evidence="2">The sequence shown here is derived from an EMBL/GenBank/DDBJ whole genome shotgun (WGS) entry which is preliminary data.</text>
</comment>
<evidence type="ECO:0000313" key="2">
    <source>
        <dbReference type="EMBL" id="MPM05302.1"/>
    </source>
</evidence>
<feature type="region of interest" description="Disordered" evidence="1">
    <location>
        <begin position="1"/>
        <end position="37"/>
    </location>
</feature>
<sequence>MMSEEKKSVLRGMNRKPGNFEPAQPYTKSSSKEENIVEKIDNKVITQERSQKKEFKNQQQQIKVSASIKEELNALKSITKTKFDYEIIELLIDSYTQHLTPMQRRKFKTMTMSDDEE</sequence>
<protein>
    <submittedName>
        <fullName evidence="2">Uncharacterized protein</fullName>
    </submittedName>
</protein>
<accession>A0A644WNG8</accession>
<name>A0A644WNG8_9ZZZZ</name>
<proteinExistence type="predicted"/>